<sequence>MAIVKIRSVDALIIVDMQNDFMPSGALPIENAHTIIPIINKYIKLFKDLGGTIVATRDWHPPNHISFNIRGGPWPPHCIQNTKGAEFHPFLELPSNTIVISKATNEDKEAYSGFDSTELDSVLKARKIKRVFICGVATEYCVKATAIDAINLGYQTFILIDAIKGVNKIDSERVINELLSYGIIMLEIKDFITNGFAL</sequence>
<dbReference type="Gene3D" id="3.40.50.850">
    <property type="entry name" value="Isochorismatase-like"/>
    <property type="match status" value="1"/>
</dbReference>
<dbReference type="GO" id="GO:0008936">
    <property type="term" value="F:nicotinamidase activity"/>
    <property type="evidence" value="ECO:0007669"/>
    <property type="project" value="UniProtKB-EC"/>
</dbReference>
<dbReference type="PANTHER" id="PTHR11080">
    <property type="entry name" value="PYRAZINAMIDASE/NICOTINAMIDASE"/>
    <property type="match status" value="1"/>
</dbReference>
<evidence type="ECO:0000256" key="2">
    <source>
        <dbReference type="ARBA" id="ARBA00022642"/>
    </source>
</evidence>
<comment type="caution">
    <text evidence="9">The sequence shown here is derived from an EMBL/GenBank/DDBJ whole genome shotgun (WGS) entry which is preliminary data.</text>
</comment>
<dbReference type="EC" id="3.5.1.19" evidence="6"/>
<dbReference type="InterPro" id="IPR052347">
    <property type="entry name" value="Isochorismatase_Nicotinamidase"/>
</dbReference>
<dbReference type="PANTHER" id="PTHR11080:SF2">
    <property type="entry name" value="LD05707P"/>
    <property type="match status" value="1"/>
</dbReference>
<accession>A0A7C5UTI8</accession>
<dbReference type="EMBL" id="DRUB01000114">
    <property type="protein sequence ID" value="HHR96349.1"/>
    <property type="molecule type" value="Genomic_DNA"/>
</dbReference>
<name>A0A7C5UTI8_9CREN</name>
<evidence type="ECO:0000256" key="4">
    <source>
        <dbReference type="ARBA" id="ARBA00022801"/>
    </source>
</evidence>
<evidence type="ECO:0000256" key="7">
    <source>
        <dbReference type="ARBA" id="ARBA00043224"/>
    </source>
</evidence>
<dbReference type="GO" id="GO:0019363">
    <property type="term" value="P:pyridine nucleotide biosynthetic process"/>
    <property type="evidence" value="ECO:0007669"/>
    <property type="project" value="UniProtKB-KW"/>
</dbReference>
<gene>
    <name evidence="9" type="ORF">ENL47_05965</name>
</gene>
<dbReference type="CDD" id="cd01011">
    <property type="entry name" value="nicotinamidase"/>
    <property type="match status" value="1"/>
</dbReference>
<dbReference type="Pfam" id="PF00857">
    <property type="entry name" value="Isochorismatase"/>
    <property type="match status" value="1"/>
</dbReference>
<dbReference type="AlphaFoldDB" id="A0A7C5UTI8"/>
<evidence type="ECO:0000256" key="5">
    <source>
        <dbReference type="ARBA" id="ARBA00037900"/>
    </source>
</evidence>
<dbReference type="SUPFAM" id="SSF52499">
    <property type="entry name" value="Isochorismatase-like hydrolases"/>
    <property type="match status" value="1"/>
</dbReference>
<keyword evidence="3" id="KW-0479">Metal-binding</keyword>
<proteinExistence type="inferred from homology"/>
<dbReference type="GO" id="GO:0046872">
    <property type="term" value="F:metal ion binding"/>
    <property type="evidence" value="ECO:0007669"/>
    <property type="project" value="UniProtKB-KW"/>
</dbReference>
<keyword evidence="4" id="KW-0378">Hydrolase</keyword>
<evidence type="ECO:0000313" key="9">
    <source>
        <dbReference type="EMBL" id="HHR96349.1"/>
    </source>
</evidence>
<evidence type="ECO:0000256" key="1">
    <source>
        <dbReference type="ARBA" id="ARBA00006336"/>
    </source>
</evidence>
<reference evidence="9" key="1">
    <citation type="journal article" date="2020" name="mSystems">
        <title>Genome- and Community-Level Interaction Insights into Carbon Utilization and Element Cycling Functions of Hydrothermarchaeota in Hydrothermal Sediment.</title>
        <authorList>
            <person name="Zhou Z."/>
            <person name="Liu Y."/>
            <person name="Xu W."/>
            <person name="Pan J."/>
            <person name="Luo Z.H."/>
            <person name="Li M."/>
        </authorList>
    </citation>
    <scope>NUCLEOTIDE SEQUENCE [LARGE SCALE GENOMIC DNA]</scope>
    <source>
        <strain evidence="9">SpSt-1</strain>
    </source>
</reference>
<protein>
    <recommendedName>
        <fullName evidence="6">nicotinamidase</fullName>
        <ecNumber evidence="6">3.5.1.19</ecNumber>
    </recommendedName>
    <alternativeName>
        <fullName evidence="7">Nicotinamide deamidase</fullName>
    </alternativeName>
</protein>
<evidence type="ECO:0000256" key="6">
    <source>
        <dbReference type="ARBA" id="ARBA00039017"/>
    </source>
</evidence>
<comment type="pathway">
    <text evidence="5">Cofactor biosynthesis; nicotinate biosynthesis; nicotinate from nicotinamide: step 1/1.</text>
</comment>
<comment type="similarity">
    <text evidence="1">Belongs to the isochorismatase family.</text>
</comment>
<dbReference type="InterPro" id="IPR036380">
    <property type="entry name" value="Isochorismatase-like_sf"/>
</dbReference>
<evidence type="ECO:0000256" key="3">
    <source>
        <dbReference type="ARBA" id="ARBA00022723"/>
    </source>
</evidence>
<keyword evidence="2" id="KW-0662">Pyridine nucleotide biosynthesis</keyword>
<organism evidence="9">
    <name type="scientific">Ignisphaera aggregans</name>
    <dbReference type="NCBI Taxonomy" id="334771"/>
    <lineage>
        <taxon>Archaea</taxon>
        <taxon>Thermoproteota</taxon>
        <taxon>Thermoprotei</taxon>
        <taxon>Desulfurococcales</taxon>
        <taxon>Desulfurococcaceae</taxon>
        <taxon>Ignisphaera</taxon>
    </lineage>
</organism>
<feature type="domain" description="Isochorismatase-like" evidence="8">
    <location>
        <begin position="11"/>
        <end position="185"/>
    </location>
</feature>
<evidence type="ECO:0000259" key="8">
    <source>
        <dbReference type="Pfam" id="PF00857"/>
    </source>
</evidence>
<dbReference type="InterPro" id="IPR000868">
    <property type="entry name" value="Isochorismatase-like_dom"/>
</dbReference>